<keyword evidence="2" id="KW-1185">Reference proteome</keyword>
<accession>A0A6A5YCY3</accession>
<evidence type="ECO:0000313" key="1">
    <source>
        <dbReference type="EMBL" id="KAF2105149.1"/>
    </source>
</evidence>
<name>A0A6A5YCY3_9PLEO</name>
<organism evidence="1 2">
    <name type="scientific">Lophiotrema nucula</name>
    <dbReference type="NCBI Taxonomy" id="690887"/>
    <lineage>
        <taxon>Eukaryota</taxon>
        <taxon>Fungi</taxon>
        <taxon>Dikarya</taxon>
        <taxon>Ascomycota</taxon>
        <taxon>Pezizomycotina</taxon>
        <taxon>Dothideomycetes</taxon>
        <taxon>Pleosporomycetidae</taxon>
        <taxon>Pleosporales</taxon>
        <taxon>Lophiotremataceae</taxon>
        <taxon>Lophiotrema</taxon>
    </lineage>
</organism>
<reference evidence="1" key="1">
    <citation type="journal article" date="2020" name="Stud. Mycol.">
        <title>101 Dothideomycetes genomes: a test case for predicting lifestyles and emergence of pathogens.</title>
        <authorList>
            <person name="Haridas S."/>
            <person name="Albert R."/>
            <person name="Binder M."/>
            <person name="Bloem J."/>
            <person name="Labutti K."/>
            <person name="Salamov A."/>
            <person name="Andreopoulos B."/>
            <person name="Baker S."/>
            <person name="Barry K."/>
            <person name="Bills G."/>
            <person name="Bluhm B."/>
            <person name="Cannon C."/>
            <person name="Castanera R."/>
            <person name="Culley D."/>
            <person name="Daum C."/>
            <person name="Ezra D."/>
            <person name="Gonzalez J."/>
            <person name="Henrissat B."/>
            <person name="Kuo A."/>
            <person name="Liang C."/>
            <person name="Lipzen A."/>
            <person name="Lutzoni F."/>
            <person name="Magnuson J."/>
            <person name="Mondo S."/>
            <person name="Nolan M."/>
            <person name="Ohm R."/>
            <person name="Pangilinan J."/>
            <person name="Park H.-J."/>
            <person name="Ramirez L."/>
            <person name="Alfaro M."/>
            <person name="Sun H."/>
            <person name="Tritt A."/>
            <person name="Yoshinaga Y."/>
            <person name="Zwiers L.-H."/>
            <person name="Turgeon B."/>
            <person name="Goodwin S."/>
            <person name="Spatafora J."/>
            <person name="Crous P."/>
            <person name="Grigoriev I."/>
        </authorList>
    </citation>
    <scope>NUCLEOTIDE SEQUENCE</scope>
    <source>
        <strain evidence="1">CBS 627.86</strain>
    </source>
</reference>
<feature type="non-terminal residue" evidence="1">
    <location>
        <position position="56"/>
    </location>
</feature>
<dbReference type="EMBL" id="ML977433">
    <property type="protein sequence ID" value="KAF2105149.1"/>
    <property type="molecule type" value="Genomic_DNA"/>
</dbReference>
<feature type="non-terminal residue" evidence="1">
    <location>
        <position position="1"/>
    </location>
</feature>
<dbReference type="Proteomes" id="UP000799770">
    <property type="component" value="Unassembled WGS sequence"/>
</dbReference>
<protein>
    <submittedName>
        <fullName evidence="1">Uncharacterized protein</fullName>
    </submittedName>
</protein>
<evidence type="ECO:0000313" key="2">
    <source>
        <dbReference type="Proteomes" id="UP000799770"/>
    </source>
</evidence>
<proteinExistence type="predicted"/>
<gene>
    <name evidence="1" type="ORF">BDV96DRAFT_451973</name>
</gene>
<sequence>YYKNINKVLNTIKEASLLLDISKYKFNITFIKYLSFIIKVKKGLYINSKKVKAIKK</sequence>
<dbReference type="OrthoDB" id="5599418at2759"/>
<dbReference type="AlphaFoldDB" id="A0A6A5YCY3"/>